<evidence type="ECO:0000313" key="11">
    <source>
        <dbReference type="EMBL" id="URW74565.1"/>
    </source>
</evidence>
<keyword evidence="12" id="KW-1185">Reference proteome</keyword>
<keyword evidence="6" id="KW-1003">Cell membrane</keyword>
<dbReference type="Pfam" id="PF04973">
    <property type="entry name" value="NMN_transporter"/>
    <property type="match status" value="1"/>
</dbReference>
<keyword evidence="9 10" id="KW-0472">Membrane</keyword>
<evidence type="ECO:0000256" key="2">
    <source>
        <dbReference type="ARBA" id="ARBA00004651"/>
    </source>
</evidence>
<evidence type="ECO:0000256" key="9">
    <source>
        <dbReference type="ARBA" id="ARBA00023136"/>
    </source>
</evidence>
<keyword evidence="5" id="KW-0813">Transport</keyword>
<proteinExistence type="inferred from homology"/>
<comment type="function">
    <text evidence="1">Required for nicotinamide riboside transport across the inner membrane.</text>
</comment>
<dbReference type="PANTHER" id="PTHR36122:SF2">
    <property type="entry name" value="NICOTINAMIDE RIBOSIDE TRANSPORTER PNUC"/>
    <property type="match status" value="1"/>
</dbReference>
<name>A0ABY4TQ91_9SPHN</name>
<evidence type="ECO:0000256" key="4">
    <source>
        <dbReference type="ARBA" id="ARBA00017522"/>
    </source>
</evidence>
<reference evidence="11" key="1">
    <citation type="submission" date="2022-05" db="EMBL/GenBank/DDBJ databases">
        <title>Sphingomonas sp. strain RMG20 Genome sequencing and assembly.</title>
        <authorList>
            <person name="Kim I."/>
        </authorList>
    </citation>
    <scope>NUCLEOTIDE SEQUENCE</scope>
    <source>
        <strain evidence="11">RMG20</strain>
    </source>
</reference>
<dbReference type="Proteomes" id="UP001055580">
    <property type="component" value="Chromosome"/>
</dbReference>
<accession>A0ABY4TQ91</accession>
<keyword evidence="7 10" id="KW-0812">Transmembrane</keyword>
<dbReference type="PANTHER" id="PTHR36122">
    <property type="entry name" value="NICOTINAMIDE RIBOSIDE TRANSPORTER PNUC"/>
    <property type="match status" value="1"/>
</dbReference>
<keyword evidence="8 10" id="KW-1133">Transmembrane helix</keyword>
<evidence type="ECO:0000256" key="10">
    <source>
        <dbReference type="SAM" id="Phobius"/>
    </source>
</evidence>
<evidence type="ECO:0000256" key="1">
    <source>
        <dbReference type="ARBA" id="ARBA00002672"/>
    </source>
</evidence>
<evidence type="ECO:0000313" key="12">
    <source>
        <dbReference type="Proteomes" id="UP001055580"/>
    </source>
</evidence>
<evidence type="ECO:0000256" key="5">
    <source>
        <dbReference type="ARBA" id="ARBA00022448"/>
    </source>
</evidence>
<evidence type="ECO:0000256" key="7">
    <source>
        <dbReference type="ARBA" id="ARBA00022692"/>
    </source>
</evidence>
<dbReference type="NCBIfam" id="TIGR01528">
    <property type="entry name" value="NMN_trans_PnuC"/>
    <property type="match status" value="1"/>
</dbReference>
<feature type="transmembrane region" description="Helical" evidence="10">
    <location>
        <begin position="46"/>
        <end position="67"/>
    </location>
</feature>
<evidence type="ECO:0000256" key="8">
    <source>
        <dbReference type="ARBA" id="ARBA00022989"/>
    </source>
</evidence>
<comment type="subcellular location">
    <subcellularLocation>
        <location evidence="2">Cell membrane</location>
        <topology evidence="2">Multi-pass membrane protein</topology>
    </subcellularLocation>
</comment>
<evidence type="ECO:0000256" key="6">
    <source>
        <dbReference type="ARBA" id="ARBA00022475"/>
    </source>
</evidence>
<sequence>MTSLEWVAAALGLICVALAVRRNLWNYAFGIASTGVLAFVVFDARLYSQALLQLFFVAINAYGFLNWRRAKADGGEVAVERMSAIEIALWLAAAVVATLGWGLAMDRLTDAAQPLGDAAIAVASVAAQLLMARRKLENWLLWIAVDVASVPLFLAQGLTVVAGLYLVYLALAVWGLVDWRRAYRLSGAVPA</sequence>
<comment type="similarity">
    <text evidence="3">Belongs to the nicotinamide ribonucleoside (NR) uptake permease (TC 4.B.1) family.</text>
</comment>
<protein>
    <recommendedName>
        <fullName evidence="4">Nicotinamide riboside transporter PnuC</fullName>
    </recommendedName>
</protein>
<organism evidence="11 12">
    <name type="scientific">Sphingomonas donggukensis</name>
    <dbReference type="NCBI Taxonomy" id="2949093"/>
    <lineage>
        <taxon>Bacteria</taxon>
        <taxon>Pseudomonadati</taxon>
        <taxon>Pseudomonadota</taxon>
        <taxon>Alphaproteobacteria</taxon>
        <taxon>Sphingomonadales</taxon>
        <taxon>Sphingomonadaceae</taxon>
        <taxon>Sphingomonas</taxon>
    </lineage>
</organism>
<dbReference type="EMBL" id="CP098401">
    <property type="protein sequence ID" value="URW74565.1"/>
    <property type="molecule type" value="Genomic_DNA"/>
</dbReference>
<gene>
    <name evidence="11" type="primary">pnuC</name>
    <name evidence="11" type="ORF">M9980_08230</name>
</gene>
<dbReference type="InterPro" id="IPR006419">
    <property type="entry name" value="NMN_transpt_PnuC"/>
</dbReference>
<feature type="transmembrane region" description="Helical" evidence="10">
    <location>
        <begin position="87"/>
        <end position="105"/>
    </location>
</feature>
<evidence type="ECO:0000256" key="3">
    <source>
        <dbReference type="ARBA" id="ARBA00006669"/>
    </source>
</evidence>
<feature type="transmembrane region" description="Helical" evidence="10">
    <location>
        <begin position="160"/>
        <end position="177"/>
    </location>
</feature>
<dbReference type="RefSeq" id="WP_250749052.1">
    <property type="nucleotide sequence ID" value="NZ_CP098401.1"/>
</dbReference>